<feature type="compositionally biased region" description="Pro residues" evidence="1">
    <location>
        <begin position="279"/>
        <end position="294"/>
    </location>
</feature>
<accession>A0A1B0B126</accession>
<protein>
    <submittedName>
        <fullName evidence="2">Uncharacterized protein</fullName>
    </submittedName>
</protein>
<feature type="region of interest" description="Disordered" evidence="1">
    <location>
        <begin position="274"/>
        <end position="313"/>
    </location>
</feature>
<evidence type="ECO:0000256" key="1">
    <source>
        <dbReference type="SAM" id="MobiDB-lite"/>
    </source>
</evidence>
<dbReference type="AlphaFoldDB" id="A0A1B0B126"/>
<sequence>MAKTSINTHITCYFIIFEWKIFNGLQMSLMKKENKKILMDIDELTWIRRSLFTPKFGAYTITNSKDHEKKTVTYSPIGTRTLRGQIHTMIWIIILIIHYFGQTEISNFDFTTNIAFGKSPNHDHHNTREQYKRSWHQFQRHHTVSPHVDDPKPYYSWAVYTPDTGSGLRNVAVSEPLPELSPRPALPPPRSERRSLPPTVLTPLPPPLCSSWFCACVEFDRDKPRPLPPPPELPIPLSPPVRRSQPAKFVESFELEFCWLLLLLLLRFRPDSAGRGGGGPPPPPPGPPIKPPLWPTARCVDERTPTPPTPTIGEGGGTIELEVCCCWRCCLAATVFTAVTLLI</sequence>
<dbReference type="EMBL" id="JXJN01006963">
    <property type="status" value="NOT_ANNOTATED_CDS"/>
    <property type="molecule type" value="Genomic_DNA"/>
</dbReference>
<evidence type="ECO:0000313" key="3">
    <source>
        <dbReference type="Proteomes" id="UP000092460"/>
    </source>
</evidence>
<feature type="compositionally biased region" description="Pro residues" evidence="1">
    <location>
        <begin position="179"/>
        <end position="189"/>
    </location>
</feature>
<evidence type="ECO:0000313" key="2">
    <source>
        <dbReference type="EnsemblMetazoa" id="GPPI015312-PA"/>
    </source>
</evidence>
<proteinExistence type="predicted"/>
<reference evidence="2" key="2">
    <citation type="submission" date="2020-05" db="UniProtKB">
        <authorList>
            <consortium name="EnsemblMetazoa"/>
        </authorList>
    </citation>
    <scope>IDENTIFICATION</scope>
    <source>
        <strain evidence="2">IAEA</strain>
    </source>
</reference>
<keyword evidence="3" id="KW-1185">Reference proteome</keyword>
<dbReference type="VEuPathDB" id="VectorBase:GPPI015312"/>
<feature type="region of interest" description="Disordered" evidence="1">
    <location>
        <begin position="179"/>
        <end position="199"/>
    </location>
</feature>
<dbReference type="EnsemblMetazoa" id="GPPI015312-RA">
    <property type="protein sequence ID" value="GPPI015312-PA"/>
    <property type="gene ID" value="GPPI015312"/>
</dbReference>
<name>A0A1B0B126_9MUSC</name>
<reference evidence="3" key="1">
    <citation type="submission" date="2015-01" db="EMBL/GenBank/DDBJ databases">
        <authorList>
            <person name="Aksoy S."/>
            <person name="Warren W."/>
            <person name="Wilson R.K."/>
        </authorList>
    </citation>
    <scope>NUCLEOTIDE SEQUENCE [LARGE SCALE GENOMIC DNA]</scope>
    <source>
        <strain evidence="3">IAEA</strain>
    </source>
</reference>
<dbReference type="Proteomes" id="UP000092460">
    <property type="component" value="Unassembled WGS sequence"/>
</dbReference>
<organism evidence="2 3">
    <name type="scientific">Glossina palpalis gambiensis</name>
    <dbReference type="NCBI Taxonomy" id="67801"/>
    <lineage>
        <taxon>Eukaryota</taxon>
        <taxon>Metazoa</taxon>
        <taxon>Ecdysozoa</taxon>
        <taxon>Arthropoda</taxon>
        <taxon>Hexapoda</taxon>
        <taxon>Insecta</taxon>
        <taxon>Pterygota</taxon>
        <taxon>Neoptera</taxon>
        <taxon>Endopterygota</taxon>
        <taxon>Diptera</taxon>
        <taxon>Brachycera</taxon>
        <taxon>Muscomorpha</taxon>
        <taxon>Hippoboscoidea</taxon>
        <taxon>Glossinidae</taxon>
        <taxon>Glossina</taxon>
    </lineage>
</organism>